<dbReference type="Proteomes" id="UP000019102">
    <property type="component" value="Unassembled WGS sequence"/>
</dbReference>
<name>W4VF71_9BACI</name>
<organism evidence="1 2">
    <name type="scientific">Gracilibacillus boraciitolerans JCM 21714</name>
    <dbReference type="NCBI Taxonomy" id="1298598"/>
    <lineage>
        <taxon>Bacteria</taxon>
        <taxon>Bacillati</taxon>
        <taxon>Bacillota</taxon>
        <taxon>Bacilli</taxon>
        <taxon>Bacillales</taxon>
        <taxon>Bacillaceae</taxon>
        <taxon>Gracilibacillus</taxon>
    </lineage>
</organism>
<comment type="caution">
    <text evidence="1">The sequence shown here is derived from an EMBL/GenBank/DDBJ whole genome shotgun (WGS) entry which is preliminary data.</text>
</comment>
<dbReference type="EMBL" id="BAVS01000002">
    <property type="protein sequence ID" value="GAE91857.1"/>
    <property type="molecule type" value="Genomic_DNA"/>
</dbReference>
<keyword evidence="2" id="KW-1185">Reference proteome</keyword>
<proteinExistence type="predicted"/>
<dbReference type="eggNOG" id="ENOG5033TAG">
    <property type="taxonomic scope" value="Bacteria"/>
</dbReference>
<reference evidence="1 2" key="1">
    <citation type="journal article" date="2014" name="Genome Announc.">
        <title>Draft Genome Sequence of the Boron-Tolerant and Moderately Halotolerant Bacterium Gracilibacillus boraciitolerans JCM 21714T.</title>
        <authorList>
            <person name="Ahmed I."/>
            <person name="Oshima K."/>
            <person name="Suda W."/>
            <person name="Kitamura K."/>
            <person name="Iida T."/>
            <person name="Ohmori Y."/>
            <person name="Fujiwara T."/>
            <person name="Hattori M."/>
            <person name="Ohkuma M."/>
        </authorList>
    </citation>
    <scope>NUCLEOTIDE SEQUENCE [LARGE SCALE GENOMIC DNA]</scope>
    <source>
        <strain evidence="1 2">JCM 21714</strain>
    </source>
</reference>
<sequence length="337" mass="39735">MDLRLLVRKDIEEYELNIGQYSSLFVNYTTNERSLIQPIIDYFQPRSKVKNELNVLNTMDDYEEISSARFHAIVFTNDLLLEETKLGSKSLLKGQVKQSFLNNVEADGYINNINVLLEDLVEHSISELPIRPRLLTYDSIIKLLEIDLGSNMLDETNQFIYQNKLLLPILNRYLMTNLKQPGIVFFFYPETYLSPLEQKEMYKLLQIFSDTIPIFVITKSKQFLCKDLEGMNYFIENKQTFSNQFIEDMEWNSPVIYEFEDLKDSVLSILQRYADVFELNPTVSNNTDADVILFKSIDLYVFTSLMYKMKYKFVLNVDETIMDNPVYEYIVDLYEKI</sequence>
<evidence type="ECO:0000313" key="1">
    <source>
        <dbReference type="EMBL" id="GAE91857.1"/>
    </source>
</evidence>
<accession>W4VF71</accession>
<evidence type="ECO:0000313" key="2">
    <source>
        <dbReference type="Proteomes" id="UP000019102"/>
    </source>
</evidence>
<dbReference type="OrthoDB" id="2963047at2"/>
<dbReference type="AlphaFoldDB" id="W4VF71"/>
<protein>
    <submittedName>
        <fullName evidence="1">Uncharacterized protein</fullName>
    </submittedName>
</protein>
<gene>
    <name evidence="1" type="ORF">JCM21714_823</name>
</gene>
<dbReference type="RefSeq" id="WP_035721857.1">
    <property type="nucleotide sequence ID" value="NZ_BAVS01000002.1"/>
</dbReference>